<accession>A0A1M7SMS4</accession>
<dbReference type="CDD" id="cd00009">
    <property type="entry name" value="AAA"/>
    <property type="match status" value="1"/>
</dbReference>
<dbReference type="Pfam" id="PF00158">
    <property type="entry name" value="Sigma54_activat"/>
    <property type="match status" value="1"/>
</dbReference>
<name>A0A1M7SMS4_9BACT</name>
<dbReference type="PANTHER" id="PTHR32071">
    <property type="entry name" value="TRANSCRIPTIONAL REGULATORY PROTEIN"/>
    <property type="match status" value="1"/>
</dbReference>
<proteinExistence type="predicted"/>
<dbReference type="PROSITE" id="PS50045">
    <property type="entry name" value="SIGMA54_INTERACT_4"/>
    <property type="match status" value="1"/>
</dbReference>
<dbReference type="InterPro" id="IPR003593">
    <property type="entry name" value="AAA+_ATPase"/>
</dbReference>
<dbReference type="GO" id="GO:0006355">
    <property type="term" value="P:regulation of DNA-templated transcription"/>
    <property type="evidence" value="ECO:0007669"/>
    <property type="project" value="InterPro"/>
</dbReference>
<feature type="domain" description="Sigma-54 factor interaction" evidence="3">
    <location>
        <begin position="183"/>
        <end position="421"/>
    </location>
</feature>
<evidence type="ECO:0000313" key="5">
    <source>
        <dbReference type="Proteomes" id="UP000186469"/>
    </source>
</evidence>
<dbReference type="InterPro" id="IPR027417">
    <property type="entry name" value="P-loop_NTPase"/>
</dbReference>
<dbReference type="PANTHER" id="PTHR32071:SF14">
    <property type="entry name" value="TRANSCRIPTIONAL REGULATORY PROTEIN RTCR"/>
    <property type="match status" value="1"/>
</dbReference>
<dbReference type="OrthoDB" id="9770562at2"/>
<dbReference type="GO" id="GO:0005524">
    <property type="term" value="F:ATP binding"/>
    <property type="evidence" value="ECO:0007669"/>
    <property type="project" value="UniProtKB-KW"/>
</dbReference>
<evidence type="ECO:0000256" key="2">
    <source>
        <dbReference type="ARBA" id="ARBA00022840"/>
    </source>
</evidence>
<evidence type="ECO:0000259" key="3">
    <source>
        <dbReference type="PROSITE" id="PS50045"/>
    </source>
</evidence>
<dbReference type="EMBL" id="FRDI01000004">
    <property type="protein sequence ID" value="SHN59772.1"/>
    <property type="molecule type" value="Genomic_DNA"/>
</dbReference>
<dbReference type="AlphaFoldDB" id="A0A1M7SMS4"/>
<evidence type="ECO:0000313" key="4">
    <source>
        <dbReference type="EMBL" id="SHN59772.1"/>
    </source>
</evidence>
<reference evidence="4 5" key="1">
    <citation type="submission" date="2016-12" db="EMBL/GenBank/DDBJ databases">
        <authorList>
            <person name="Song W.-J."/>
            <person name="Kurnit D.M."/>
        </authorList>
    </citation>
    <scope>NUCLEOTIDE SEQUENCE [LARGE SCALE GENOMIC DNA]</scope>
    <source>
        <strain evidence="4 5">DSM 11393</strain>
    </source>
</reference>
<organism evidence="4 5">
    <name type="scientific">Desulfovibrio litoralis DSM 11393</name>
    <dbReference type="NCBI Taxonomy" id="1121455"/>
    <lineage>
        <taxon>Bacteria</taxon>
        <taxon>Pseudomonadati</taxon>
        <taxon>Thermodesulfobacteriota</taxon>
        <taxon>Desulfovibrionia</taxon>
        <taxon>Desulfovibrionales</taxon>
        <taxon>Desulfovibrionaceae</taxon>
        <taxon>Desulfovibrio</taxon>
    </lineage>
</organism>
<dbReference type="Gene3D" id="3.40.50.300">
    <property type="entry name" value="P-loop containing nucleotide triphosphate hydrolases"/>
    <property type="match status" value="1"/>
</dbReference>
<dbReference type="InterPro" id="IPR002078">
    <property type="entry name" value="Sigma_54_int"/>
</dbReference>
<gene>
    <name evidence="4" type="ORF">SAMN02745728_01050</name>
</gene>
<dbReference type="SUPFAM" id="SSF52540">
    <property type="entry name" value="P-loop containing nucleoside triphosphate hydrolases"/>
    <property type="match status" value="1"/>
</dbReference>
<keyword evidence="2" id="KW-0067">ATP-binding</keyword>
<dbReference type="RefSeq" id="WP_072696742.1">
    <property type="nucleotide sequence ID" value="NZ_FRDI01000004.1"/>
</dbReference>
<evidence type="ECO:0000256" key="1">
    <source>
        <dbReference type="ARBA" id="ARBA00022741"/>
    </source>
</evidence>
<keyword evidence="5" id="KW-1185">Reference proteome</keyword>
<dbReference type="Proteomes" id="UP000186469">
    <property type="component" value="Unassembled WGS sequence"/>
</dbReference>
<sequence length="531" mass="61838">MKENVLFAFYEILDLLVYNDDNGEEKRWTQIEGCIEQNQLPITQVHIFYFIEDIKLFEKMLKKLQEKYKHIHFSYDVFDCDQYDTKKVAQFVYKYILTYKYDTSKYNYYFTHPKQATLRTFMFYYGISSRLACQYMIPFTPISSEYRSQQILLRSIDLSVYRDIAYECQQHTLLGYNVLLGGIQSKHPEMLNIVSEMENAVANSRGPLLLYGSTGSGKTRIAQQMAKLLKEKGYVQGPFIEVNCATLNNDLAASQLFGHVKGAFTGAIANYKGLLASANNGVLFLDEISLLDMQCQGMLLRAIEDGIWFPIGSETPVYGNFFLICASNVDLVSASKQGLFREDLLARISMWEYSLPSLKERSIDFEAYLDYELNNISTNICSLLLMHKEAKKMYIDFARSKQSVWRYNLRDLHASVQRMAAHSTDGRITVDIVSREMQYLKSNWIRWQNTTTETFELSQSLLDEEIYSNLDYFELVQLEAVLQECKKYKTLAEAGRTLFNKSRQIKSTQNDSHRLRLFLKKYNITWQMIQD</sequence>
<dbReference type="SMART" id="SM00382">
    <property type="entry name" value="AAA"/>
    <property type="match status" value="1"/>
</dbReference>
<protein>
    <submittedName>
        <fullName evidence="4">Transcriptional regulatory protein RtcR</fullName>
    </submittedName>
</protein>
<keyword evidence="1" id="KW-0547">Nucleotide-binding</keyword>